<feature type="site" description="Contributes to redox potential value" evidence="4">
    <location>
        <position position="33"/>
    </location>
</feature>
<dbReference type="PIRSF" id="PIRSF000077">
    <property type="entry name" value="Thioredoxin"/>
    <property type="match status" value="1"/>
</dbReference>
<dbReference type="InterPro" id="IPR017937">
    <property type="entry name" value="Thioredoxin_CS"/>
</dbReference>
<dbReference type="OrthoDB" id="19690at2759"/>
<dbReference type="CDD" id="cd02947">
    <property type="entry name" value="TRX_family"/>
    <property type="match status" value="1"/>
</dbReference>
<keyword evidence="7" id="KW-1185">Reference proteome</keyword>
<evidence type="ECO:0000256" key="2">
    <source>
        <dbReference type="ARBA" id="ARBA00023157"/>
    </source>
</evidence>
<feature type="active site" description="Nucleophile" evidence="4">
    <location>
        <position position="31"/>
    </location>
</feature>
<keyword evidence="2 5" id="KW-1015">Disulfide bond</keyword>
<dbReference type="InterPro" id="IPR036249">
    <property type="entry name" value="Thioredoxin-like_sf"/>
</dbReference>
<dbReference type="Gene3D" id="3.40.30.10">
    <property type="entry name" value="Glutaredoxin"/>
    <property type="match status" value="1"/>
</dbReference>
<evidence type="ECO:0000256" key="3">
    <source>
        <dbReference type="PIRNR" id="PIRNR000077"/>
    </source>
</evidence>
<dbReference type="PROSITE" id="PS51352">
    <property type="entry name" value="THIOREDOXIN_2"/>
    <property type="match status" value="1"/>
</dbReference>
<feature type="active site" description="Nucleophile" evidence="4">
    <location>
        <position position="34"/>
    </location>
</feature>
<evidence type="ECO:0000256" key="4">
    <source>
        <dbReference type="PIRSR" id="PIRSR000077-1"/>
    </source>
</evidence>
<protein>
    <recommendedName>
        <fullName evidence="3">Thioredoxin</fullName>
    </recommendedName>
</protein>
<gene>
    <name evidence="6" type="ORF">CI238_05963</name>
</gene>
<dbReference type="PANTHER" id="PTHR46115">
    <property type="entry name" value="THIOREDOXIN-LIKE PROTEIN 1"/>
    <property type="match status" value="1"/>
</dbReference>
<dbReference type="EMBL" id="LFIW01001529">
    <property type="protein sequence ID" value="KZL81947.1"/>
    <property type="molecule type" value="Genomic_DNA"/>
</dbReference>
<evidence type="ECO:0000313" key="6">
    <source>
        <dbReference type="EMBL" id="KZL81947.1"/>
    </source>
</evidence>
<feature type="site" description="Deprotonates C-terminal active site Cys" evidence="4">
    <location>
        <position position="25"/>
    </location>
</feature>
<evidence type="ECO:0000313" key="7">
    <source>
        <dbReference type="Proteomes" id="UP000076584"/>
    </source>
</evidence>
<dbReference type="GO" id="GO:0015035">
    <property type="term" value="F:protein-disulfide reductase activity"/>
    <property type="evidence" value="ECO:0007669"/>
    <property type="project" value="InterPro"/>
</dbReference>
<dbReference type="PROSITE" id="PS00194">
    <property type="entry name" value="THIOREDOXIN_1"/>
    <property type="match status" value="1"/>
</dbReference>
<reference evidence="6 7" key="1">
    <citation type="submission" date="2015-06" db="EMBL/GenBank/DDBJ databases">
        <title>Survival trade-offs in plant roots during colonization by closely related pathogenic and mutualistic fungi.</title>
        <authorList>
            <person name="Hacquard S."/>
            <person name="Kracher B."/>
            <person name="Hiruma K."/>
            <person name="Weinman A."/>
            <person name="Muench P."/>
            <person name="Garrido Oter R."/>
            <person name="Ver Loren van Themaat E."/>
            <person name="Dallerey J.-F."/>
            <person name="Damm U."/>
            <person name="Henrissat B."/>
            <person name="Lespinet O."/>
            <person name="Thon M."/>
            <person name="Kemen E."/>
            <person name="McHardy A.C."/>
            <person name="Schulze-Lefert P."/>
            <person name="O'Connell R.J."/>
        </authorList>
    </citation>
    <scope>NUCLEOTIDE SEQUENCE [LARGE SCALE GENOMIC DNA]</scope>
    <source>
        <strain evidence="6 7">MAFF 238704</strain>
    </source>
</reference>
<feature type="disulfide bond" description="Redox-active" evidence="5">
    <location>
        <begin position="31"/>
        <end position="34"/>
    </location>
</feature>
<dbReference type="STRING" id="1573173.A0A167BZP6"/>
<keyword evidence="5" id="KW-0676">Redox-active center</keyword>
<dbReference type="InterPro" id="IPR013766">
    <property type="entry name" value="Thioredoxin_domain"/>
</dbReference>
<dbReference type="AlphaFoldDB" id="A0A167BZP6"/>
<accession>A0A167BZP6</accession>
<dbReference type="PRINTS" id="PR00421">
    <property type="entry name" value="THIOREDOXIN"/>
</dbReference>
<evidence type="ECO:0000256" key="5">
    <source>
        <dbReference type="PIRSR" id="PIRSR000077-4"/>
    </source>
</evidence>
<dbReference type="InterPro" id="IPR005746">
    <property type="entry name" value="Thioredoxin"/>
</dbReference>
<name>A0A167BZP6_COLIC</name>
<comment type="similarity">
    <text evidence="1 3">Belongs to the thioredoxin family.</text>
</comment>
<proteinExistence type="inferred from homology"/>
<dbReference type="Proteomes" id="UP000076584">
    <property type="component" value="Unassembled WGS sequence"/>
</dbReference>
<organism evidence="6 7">
    <name type="scientific">Colletotrichum incanum</name>
    <name type="common">Soybean anthracnose fungus</name>
    <dbReference type="NCBI Taxonomy" id="1573173"/>
    <lineage>
        <taxon>Eukaryota</taxon>
        <taxon>Fungi</taxon>
        <taxon>Dikarya</taxon>
        <taxon>Ascomycota</taxon>
        <taxon>Pezizomycotina</taxon>
        <taxon>Sordariomycetes</taxon>
        <taxon>Hypocreomycetidae</taxon>
        <taxon>Glomerellales</taxon>
        <taxon>Glomerellaceae</taxon>
        <taxon>Colletotrichum</taxon>
        <taxon>Colletotrichum spaethianum species complex</taxon>
    </lineage>
</organism>
<dbReference type="Pfam" id="PF00085">
    <property type="entry name" value="Thioredoxin"/>
    <property type="match status" value="1"/>
</dbReference>
<feature type="site" description="Contributes to redox potential value" evidence="4">
    <location>
        <position position="32"/>
    </location>
</feature>
<dbReference type="SUPFAM" id="SSF52833">
    <property type="entry name" value="Thioredoxin-like"/>
    <property type="match status" value="1"/>
</dbReference>
<sequence length="108" mass="12094">MAITTIESVDDFIKLQKSNSHVIVDFHAVWCAPCKAMAPFFQMHADELAPRGVAFAKVDVDVVPELAAQYRVTTIPTFFFIKDGQPIDEVRSATPNKLKEAFARLQLQ</sequence>
<evidence type="ECO:0000256" key="1">
    <source>
        <dbReference type="ARBA" id="ARBA00008987"/>
    </source>
</evidence>
<comment type="caution">
    <text evidence="6">The sequence shown here is derived from an EMBL/GenBank/DDBJ whole genome shotgun (WGS) entry which is preliminary data.</text>
</comment>